<dbReference type="Gene3D" id="1.10.10.10">
    <property type="entry name" value="Winged helix-like DNA-binding domain superfamily/Winged helix DNA-binding domain"/>
    <property type="match status" value="1"/>
</dbReference>
<dbReference type="InterPro" id="IPR036388">
    <property type="entry name" value="WH-like_DNA-bd_sf"/>
</dbReference>
<dbReference type="PANTHER" id="PTHR43537:SF5">
    <property type="entry name" value="UXU OPERON TRANSCRIPTIONAL REGULATOR"/>
    <property type="match status" value="1"/>
</dbReference>
<evidence type="ECO:0000313" key="5">
    <source>
        <dbReference type="EMBL" id="KSU84512.1"/>
    </source>
</evidence>
<dbReference type="PROSITE" id="PS50949">
    <property type="entry name" value="HTH_GNTR"/>
    <property type="match status" value="1"/>
</dbReference>
<dbReference type="SUPFAM" id="SSF48008">
    <property type="entry name" value="GntR ligand-binding domain-like"/>
    <property type="match status" value="1"/>
</dbReference>
<keyword evidence="6" id="KW-1185">Reference proteome</keyword>
<evidence type="ECO:0000256" key="3">
    <source>
        <dbReference type="ARBA" id="ARBA00023163"/>
    </source>
</evidence>
<proteinExistence type="predicted"/>
<organism evidence="5 6">
    <name type="scientific">Fictibacillus enclensis</name>
    <dbReference type="NCBI Taxonomy" id="1017270"/>
    <lineage>
        <taxon>Bacteria</taxon>
        <taxon>Bacillati</taxon>
        <taxon>Bacillota</taxon>
        <taxon>Bacilli</taxon>
        <taxon>Bacillales</taxon>
        <taxon>Fictibacillaceae</taxon>
        <taxon>Fictibacillus</taxon>
    </lineage>
</organism>
<dbReference type="EMBL" id="LNQN01000001">
    <property type="protein sequence ID" value="KSU84512.1"/>
    <property type="molecule type" value="Genomic_DNA"/>
</dbReference>
<dbReference type="InterPro" id="IPR008920">
    <property type="entry name" value="TF_FadR/GntR_C"/>
</dbReference>
<evidence type="ECO:0000256" key="1">
    <source>
        <dbReference type="ARBA" id="ARBA00023015"/>
    </source>
</evidence>
<keyword evidence="2" id="KW-0238">DNA-binding</keyword>
<name>A0A0V8JCY7_9BACL</name>
<accession>A0A0V8JCY7</accession>
<evidence type="ECO:0000313" key="6">
    <source>
        <dbReference type="Proteomes" id="UP000054099"/>
    </source>
</evidence>
<keyword evidence="1" id="KW-0805">Transcription regulation</keyword>
<dbReference type="GO" id="GO:0003677">
    <property type="term" value="F:DNA binding"/>
    <property type="evidence" value="ECO:0007669"/>
    <property type="project" value="UniProtKB-KW"/>
</dbReference>
<dbReference type="SMART" id="SM00895">
    <property type="entry name" value="FCD"/>
    <property type="match status" value="1"/>
</dbReference>
<dbReference type="Pfam" id="PF00392">
    <property type="entry name" value="GntR"/>
    <property type="match status" value="1"/>
</dbReference>
<dbReference type="GO" id="GO:0003700">
    <property type="term" value="F:DNA-binding transcription factor activity"/>
    <property type="evidence" value="ECO:0007669"/>
    <property type="project" value="InterPro"/>
</dbReference>
<dbReference type="SUPFAM" id="SSF46785">
    <property type="entry name" value="Winged helix' DNA-binding domain"/>
    <property type="match status" value="1"/>
</dbReference>
<dbReference type="Gene3D" id="1.20.120.530">
    <property type="entry name" value="GntR ligand-binding domain-like"/>
    <property type="match status" value="1"/>
</dbReference>
<gene>
    <name evidence="5" type="ORF">AS030_02895</name>
</gene>
<dbReference type="OrthoDB" id="2374506at2"/>
<reference evidence="5 6" key="1">
    <citation type="journal article" date="2014" name="Antonie Van Leeuwenhoek">
        <title>Fictibacillus enclensis sp. nov., isolated from marine sediment.</title>
        <authorList>
            <person name="Dastager S.G."/>
            <person name="Mawlankar R."/>
            <person name="Srinivasan K."/>
            <person name="Tang S.K."/>
            <person name="Lee J.C."/>
            <person name="Ramana V.V."/>
            <person name="Shouche Y.S."/>
        </authorList>
    </citation>
    <scope>NUCLEOTIDE SEQUENCE [LARGE SCALE GENOMIC DNA]</scope>
    <source>
        <strain evidence="5 6">NIO-1003</strain>
    </source>
</reference>
<evidence type="ECO:0000256" key="2">
    <source>
        <dbReference type="ARBA" id="ARBA00023125"/>
    </source>
</evidence>
<dbReference type="InterPro" id="IPR011711">
    <property type="entry name" value="GntR_C"/>
</dbReference>
<dbReference type="PANTHER" id="PTHR43537">
    <property type="entry name" value="TRANSCRIPTIONAL REGULATOR, GNTR FAMILY"/>
    <property type="match status" value="1"/>
</dbReference>
<feature type="domain" description="HTH gntR-type" evidence="4">
    <location>
        <begin position="9"/>
        <end position="76"/>
    </location>
</feature>
<dbReference type="Pfam" id="PF07729">
    <property type="entry name" value="FCD"/>
    <property type="match status" value="1"/>
</dbReference>
<dbReference type="Proteomes" id="UP000054099">
    <property type="component" value="Unassembled WGS sequence"/>
</dbReference>
<dbReference type="InterPro" id="IPR000524">
    <property type="entry name" value="Tscrpt_reg_HTH_GntR"/>
</dbReference>
<evidence type="ECO:0000259" key="4">
    <source>
        <dbReference type="PROSITE" id="PS50949"/>
    </source>
</evidence>
<sequence>MATSEFDKHALSNRIAEKITHQIITGELKPGEKLVENLYAEEFGISRAPIREAIYLLTIEGLVEKIPRKGAVVKHYSPNEIYDLLEIRNMLESMAMRRIKEHGVDPAIIKKMNSLLDTMQEERDVNHYAQLNQLFHKYIIEMSQSETIKTMYNRLTTPLLTIQSISFSYEGNIEKSIEEHSLLIHLLRSQKLDEAKGLLEKHNHDVVVGFKG</sequence>
<keyword evidence="3" id="KW-0804">Transcription</keyword>
<dbReference type="SMART" id="SM00345">
    <property type="entry name" value="HTH_GNTR"/>
    <property type="match status" value="1"/>
</dbReference>
<dbReference type="AlphaFoldDB" id="A0A0V8JCY7"/>
<dbReference type="CDD" id="cd07377">
    <property type="entry name" value="WHTH_GntR"/>
    <property type="match status" value="1"/>
</dbReference>
<protein>
    <submittedName>
        <fullName evidence="5">GntR family transcriptional regulator</fullName>
    </submittedName>
</protein>
<comment type="caution">
    <text evidence="5">The sequence shown here is derived from an EMBL/GenBank/DDBJ whole genome shotgun (WGS) entry which is preliminary data.</text>
</comment>
<dbReference type="InterPro" id="IPR036390">
    <property type="entry name" value="WH_DNA-bd_sf"/>
</dbReference>